<dbReference type="PROSITE" id="PS01124">
    <property type="entry name" value="HTH_ARAC_FAMILY_2"/>
    <property type="match status" value="1"/>
</dbReference>
<dbReference type="SUPFAM" id="SSF46689">
    <property type="entry name" value="Homeodomain-like"/>
    <property type="match status" value="1"/>
</dbReference>
<keyword evidence="1" id="KW-0805">Transcription regulation</keyword>
<dbReference type="Pfam" id="PF14525">
    <property type="entry name" value="AraC_binding_2"/>
    <property type="match status" value="1"/>
</dbReference>
<dbReference type="Pfam" id="PF12833">
    <property type="entry name" value="HTH_18"/>
    <property type="match status" value="1"/>
</dbReference>
<protein>
    <submittedName>
        <fullName evidence="5">Helix-turn-helix domain-containing protein</fullName>
    </submittedName>
</protein>
<dbReference type="SMART" id="SM00342">
    <property type="entry name" value="HTH_ARAC"/>
    <property type="match status" value="1"/>
</dbReference>
<keyword evidence="6" id="KW-1185">Reference proteome</keyword>
<reference evidence="5" key="1">
    <citation type="submission" date="2022-03" db="EMBL/GenBank/DDBJ databases">
        <title>Identification of a novel bacterium isolated from mangrove sediments.</title>
        <authorList>
            <person name="Pan X."/>
        </authorList>
    </citation>
    <scope>NUCLEOTIDE SEQUENCE</scope>
    <source>
        <strain evidence="5">B2580</strain>
    </source>
</reference>
<accession>A0ABT0AZ59</accession>
<evidence type="ECO:0000256" key="2">
    <source>
        <dbReference type="ARBA" id="ARBA00023125"/>
    </source>
</evidence>
<dbReference type="InterPro" id="IPR018060">
    <property type="entry name" value="HTH_AraC"/>
</dbReference>
<dbReference type="PRINTS" id="PR00032">
    <property type="entry name" value="HTHARAC"/>
</dbReference>
<gene>
    <name evidence="5" type="ORF">MTR64_05880</name>
</gene>
<proteinExistence type="predicted"/>
<dbReference type="InterPro" id="IPR035418">
    <property type="entry name" value="AraC-bd_2"/>
</dbReference>
<dbReference type="Gene3D" id="1.10.10.60">
    <property type="entry name" value="Homeodomain-like"/>
    <property type="match status" value="1"/>
</dbReference>
<dbReference type="InterPro" id="IPR020449">
    <property type="entry name" value="Tscrpt_reg_AraC-type_HTH"/>
</dbReference>
<evidence type="ECO:0000259" key="4">
    <source>
        <dbReference type="PROSITE" id="PS01124"/>
    </source>
</evidence>
<keyword evidence="3" id="KW-0804">Transcription</keyword>
<dbReference type="EMBL" id="JALHLE010000007">
    <property type="protein sequence ID" value="MCJ2178084.1"/>
    <property type="molecule type" value="Genomic_DNA"/>
</dbReference>
<dbReference type="InterPro" id="IPR009057">
    <property type="entry name" value="Homeodomain-like_sf"/>
</dbReference>
<feature type="domain" description="HTH araC/xylS-type" evidence="4">
    <location>
        <begin position="219"/>
        <end position="320"/>
    </location>
</feature>
<sequence length="329" mass="36724">MSDSQNAAAMRASQKVVGTPSEWSRKLSEIFVELEFEQLEQDKPVSSVMRSYPFGDTTFIRATTKGGRHVVKRTWDLIEKSQSNNFFIGYMLSGSAILTQNMHKATLSRADLAILDCTQEYRIEVPCSFDALWISVPRYRIEGRLASLSDITAHRVIGSSGLGRLASELVNAAFRECSKISAAEANRVTNSLLDILGISLAQQLAANQKSTSYCSSLLRRIQDYVENNLDDDSLTPAKIAAAHGVSARYVNKLFEKEGISTAKWLKMRRLERCRADLECTRKSDLSISQIAFDHGFGNISSFNRAFKDRYNVSPRAFRSPPANPIQMST</sequence>
<dbReference type="RefSeq" id="WP_243991803.1">
    <property type="nucleotide sequence ID" value="NZ_JALHLE010000007.1"/>
</dbReference>
<organism evidence="5 6">
    <name type="scientific">Novosphingobium album</name>
    <name type="common">ex Hu et al. 2023</name>
    <dbReference type="NCBI Taxonomy" id="2930093"/>
    <lineage>
        <taxon>Bacteria</taxon>
        <taxon>Pseudomonadati</taxon>
        <taxon>Pseudomonadota</taxon>
        <taxon>Alphaproteobacteria</taxon>
        <taxon>Sphingomonadales</taxon>
        <taxon>Sphingomonadaceae</taxon>
        <taxon>Novosphingobium</taxon>
    </lineage>
</organism>
<dbReference type="Proteomes" id="UP001162880">
    <property type="component" value="Unassembled WGS sequence"/>
</dbReference>
<evidence type="ECO:0000313" key="6">
    <source>
        <dbReference type="Proteomes" id="UP001162880"/>
    </source>
</evidence>
<name>A0ABT0AZ59_9SPHN</name>
<comment type="caution">
    <text evidence="5">The sequence shown here is derived from an EMBL/GenBank/DDBJ whole genome shotgun (WGS) entry which is preliminary data.</text>
</comment>
<dbReference type="PANTHER" id="PTHR43280">
    <property type="entry name" value="ARAC-FAMILY TRANSCRIPTIONAL REGULATOR"/>
    <property type="match status" value="1"/>
</dbReference>
<evidence type="ECO:0000313" key="5">
    <source>
        <dbReference type="EMBL" id="MCJ2178084.1"/>
    </source>
</evidence>
<keyword evidence="2" id="KW-0238">DNA-binding</keyword>
<evidence type="ECO:0000256" key="1">
    <source>
        <dbReference type="ARBA" id="ARBA00023015"/>
    </source>
</evidence>
<dbReference type="PANTHER" id="PTHR43280:SF31">
    <property type="entry name" value="TRANSCRIPTIONAL REGULATORY PROTEIN"/>
    <property type="match status" value="1"/>
</dbReference>
<evidence type="ECO:0000256" key="3">
    <source>
        <dbReference type="ARBA" id="ARBA00023163"/>
    </source>
</evidence>